<dbReference type="EMBL" id="UOGB01000089">
    <property type="protein sequence ID" value="VAX17559.1"/>
    <property type="molecule type" value="Genomic_DNA"/>
</dbReference>
<organism evidence="2">
    <name type="scientific">hydrothermal vent metagenome</name>
    <dbReference type="NCBI Taxonomy" id="652676"/>
    <lineage>
        <taxon>unclassified sequences</taxon>
        <taxon>metagenomes</taxon>
        <taxon>ecological metagenomes</taxon>
    </lineage>
</organism>
<dbReference type="AlphaFoldDB" id="A0A3B1BHR0"/>
<evidence type="ECO:0000313" key="2">
    <source>
        <dbReference type="EMBL" id="VAX17559.1"/>
    </source>
</evidence>
<gene>
    <name evidence="2" type="ORF">MNBD_NITROSPINAE03-1118</name>
</gene>
<evidence type="ECO:0000256" key="1">
    <source>
        <dbReference type="SAM" id="MobiDB-lite"/>
    </source>
</evidence>
<name>A0A3B1BHR0_9ZZZZ</name>
<accession>A0A3B1BHR0</accession>
<feature type="region of interest" description="Disordered" evidence="1">
    <location>
        <begin position="109"/>
        <end position="129"/>
    </location>
</feature>
<reference evidence="2" key="1">
    <citation type="submission" date="2018-06" db="EMBL/GenBank/DDBJ databases">
        <authorList>
            <person name="Zhirakovskaya E."/>
        </authorList>
    </citation>
    <scope>NUCLEOTIDE SEQUENCE</scope>
</reference>
<sequence>MAAAYGKNPVLQKYKDRAEHLQKLVESHEALIASAVAHIKILAKGDADLEKGLDAVVSNIKGAKTFFQIEKARLDYIVLLKKLNTHVKEQSSKGGGFFASIGALFQGGAEKPSPGKAGGKEAPSARGGP</sequence>
<proteinExistence type="predicted"/>
<protein>
    <submittedName>
        <fullName evidence="2">Uncharacterized protein</fullName>
    </submittedName>
</protein>
<feature type="non-terminal residue" evidence="2">
    <location>
        <position position="129"/>
    </location>
</feature>